<dbReference type="AlphaFoldDB" id="A0A6V7X2F2"/>
<comment type="caution">
    <text evidence="2">The sequence shown here is derived from an EMBL/GenBank/DDBJ whole genome shotgun (WGS) entry which is preliminary data.</text>
</comment>
<evidence type="ECO:0000256" key="1">
    <source>
        <dbReference type="SAM" id="SignalP"/>
    </source>
</evidence>
<feature type="chain" id="PRO_5027871195" evidence="1">
    <location>
        <begin position="21"/>
        <end position="145"/>
    </location>
</feature>
<proteinExistence type="predicted"/>
<protein>
    <submittedName>
        <fullName evidence="2">Uncharacterized protein</fullName>
    </submittedName>
</protein>
<name>A0A6V7X2F2_MELEN</name>
<reference evidence="2 3" key="1">
    <citation type="submission" date="2020-08" db="EMBL/GenBank/DDBJ databases">
        <authorList>
            <person name="Koutsovoulos G."/>
            <person name="Danchin GJ E."/>
        </authorList>
    </citation>
    <scope>NUCLEOTIDE SEQUENCE [LARGE SCALE GENOMIC DNA]</scope>
</reference>
<keyword evidence="1" id="KW-0732">Signal</keyword>
<evidence type="ECO:0000313" key="3">
    <source>
        <dbReference type="Proteomes" id="UP000580250"/>
    </source>
</evidence>
<dbReference type="Proteomes" id="UP000580250">
    <property type="component" value="Unassembled WGS sequence"/>
</dbReference>
<dbReference type="EMBL" id="CAJEWN010001036">
    <property type="protein sequence ID" value="CAD2193521.1"/>
    <property type="molecule type" value="Genomic_DNA"/>
</dbReference>
<sequence>MNFFLLFPFLLINFCYFTNGEKATIEQCDNAMDADYKADCKCLTDFPTCMKSLVSEGTCTKDNYPNKNFIEKPCSNVYSKCSSAKNGCETGICACFDSIVDCLFKNTCQPIQKLTGSSAAVKRVRASDTAFGFNNLFDAHFEKIE</sequence>
<feature type="signal peptide" evidence="1">
    <location>
        <begin position="1"/>
        <end position="20"/>
    </location>
</feature>
<gene>
    <name evidence="2" type="ORF">MENT_LOCUS46480</name>
</gene>
<accession>A0A6V7X2F2</accession>
<organism evidence="2 3">
    <name type="scientific">Meloidogyne enterolobii</name>
    <name type="common">Root-knot nematode worm</name>
    <name type="synonym">Meloidogyne mayaguensis</name>
    <dbReference type="NCBI Taxonomy" id="390850"/>
    <lineage>
        <taxon>Eukaryota</taxon>
        <taxon>Metazoa</taxon>
        <taxon>Ecdysozoa</taxon>
        <taxon>Nematoda</taxon>
        <taxon>Chromadorea</taxon>
        <taxon>Rhabditida</taxon>
        <taxon>Tylenchina</taxon>
        <taxon>Tylenchomorpha</taxon>
        <taxon>Tylenchoidea</taxon>
        <taxon>Meloidogynidae</taxon>
        <taxon>Meloidogyninae</taxon>
        <taxon>Meloidogyne</taxon>
    </lineage>
</organism>
<evidence type="ECO:0000313" key="2">
    <source>
        <dbReference type="EMBL" id="CAD2193521.1"/>
    </source>
</evidence>